<dbReference type="SUPFAM" id="SSF55781">
    <property type="entry name" value="GAF domain-like"/>
    <property type="match status" value="1"/>
</dbReference>
<dbReference type="InterPro" id="IPR036390">
    <property type="entry name" value="WH_DNA-bd_sf"/>
</dbReference>
<evidence type="ECO:0000259" key="6">
    <source>
        <dbReference type="Pfam" id="PF01628"/>
    </source>
</evidence>
<dbReference type="HAMAP" id="MF_00081">
    <property type="entry name" value="HrcA"/>
    <property type="match status" value="1"/>
</dbReference>
<dbReference type="AlphaFoldDB" id="A0A0G0X4Z6"/>
<comment type="function">
    <text evidence="5">Negative regulator of class I heat shock genes (grpE-dnaK-dnaJ and groELS operons). Prevents heat-shock induction of these operons.</text>
</comment>
<dbReference type="PANTHER" id="PTHR34824:SF1">
    <property type="entry name" value="HEAT-INDUCIBLE TRANSCRIPTION REPRESSOR HRCA"/>
    <property type="match status" value="1"/>
</dbReference>
<dbReference type="InterPro" id="IPR036388">
    <property type="entry name" value="WH-like_DNA-bd_sf"/>
</dbReference>
<dbReference type="SUPFAM" id="SSF46785">
    <property type="entry name" value="Winged helix' DNA-binding domain"/>
    <property type="match status" value="1"/>
</dbReference>
<dbReference type="GO" id="GO:0003677">
    <property type="term" value="F:DNA binding"/>
    <property type="evidence" value="ECO:0007669"/>
    <property type="project" value="InterPro"/>
</dbReference>
<dbReference type="Proteomes" id="UP000034507">
    <property type="component" value="Unassembled WGS sequence"/>
</dbReference>
<name>A0A0G0X4Z6_UNCKA</name>
<keyword evidence="1 5" id="KW-0678">Repressor</keyword>
<evidence type="ECO:0000313" key="8">
    <source>
        <dbReference type="Proteomes" id="UP000034507"/>
    </source>
</evidence>
<comment type="caution">
    <text evidence="7">The sequence shown here is derived from an EMBL/GenBank/DDBJ whole genome shotgun (WGS) entry which is preliminary data.</text>
</comment>
<organism evidence="7 8">
    <name type="scientific">candidate division WWE3 bacterium GW2011_GWC1_41_7</name>
    <dbReference type="NCBI Taxonomy" id="1619119"/>
    <lineage>
        <taxon>Bacteria</taxon>
        <taxon>Katanobacteria</taxon>
    </lineage>
</organism>
<comment type="similarity">
    <text evidence="5">Belongs to the HrcA family.</text>
</comment>
<accession>A0A0G0X4Z6</accession>
<dbReference type="Pfam" id="PF01628">
    <property type="entry name" value="HrcA"/>
    <property type="match status" value="1"/>
</dbReference>
<evidence type="ECO:0000256" key="3">
    <source>
        <dbReference type="ARBA" id="ARBA00023016"/>
    </source>
</evidence>
<evidence type="ECO:0000313" key="7">
    <source>
        <dbReference type="EMBL" id="KKS20124.1"/>
    </source>
</evidence>
<sequence length="241" mass="27595">MLSDRQIQLLNAIIKEYIETSEPVGSQVLVKKYKLKYSPATVRNEMAHLLEEGFLDMLHTSSGRVPTSMAYRLFLNELMEEEEMPVLQEVAMKQRLWPSRFEFERMLRQAVIALSENTKELAIATTFDGHVVHAGAVNVLDNKEFWDIEVARATLHLLDRYELLEQVFEQAAEGNDIRCVIGDEIGHEKLESCGIVFSEYSIGPNRKGYIAVLGPARMRYHQVLPAVRYTKHLIEELGGSW</sequence>
<dbReference type="InterPro" id="IPR002571">
    <property type="entry name" value="HrcA"/>
</dbReference>
<dbReference type="Gene3D" id="1.10.10.10">
    <property type="entry name" value="Winged helix-like DNA-binding domain superfamily/Winged helix DNA-binding domain"/>
    <property type="match status" value="1"/>
</dbReference>
<dbReference type="PANTHER" id="PTHR34824">
    <property type="entry name" value="HEAT-INDUCIBLE TRANSCRIPTION REPRESSOR HRCA"/>
    <property type="match status" value="1"/>
</dbReference>
<keyword evidence="3 5" id="KW-0346">Stress response</keyword>
<proteinExistence type="inferred from homology"/>
<dbReference type="InterPro" id="IPR021153">
    <property type="entry name" value="HrcA_C"/>
</dbReference>
<evidence type="ECO:0000256" key="4">
    <source>
        <dbReference type="ARBA" id="ARBA00023163"/>
    </source>
</evidence>
<dbReference type="EMBL" id="LCBX01000031">
    <property type="protein sequence ID" value="KKS20124.1"/>
    <property type="molecule type" value="Genomic_DNA"/>
</dbReference>
<evidence type="ECO:0000256" key="1">
    <source>
        <dbReference type="ARBA" id="ARBA00022491"/>
    </source>
</evidence>
<dbReference type="InterPro" id="IPR029016">
    <property type="entry name" value="GAF-like_dom_sf"/>
</dbReference>
<feature type="domain" description="Heat-inducible transcription repressor HrcA C-terminal" evidence="6">
    <location>
        <begin position="74"/>
        <end position="223"/>
    </location>
</feature>
<gene>
    <name evidence="5" type="primary">hrcA</name>
    <name evidence="7" type="ORF">UU77_C0031G0007</name>
</gene>
<dbReference type="Gene3D" id="3.30.450.40">
    <property type="match status" value="1"/>
</dbReference>
<evidence type="ECO:0000256" key="2">
    <source>
        <dbReference type="ARBA" id="ARBA00023015"/>
    </source>
</evidence>
<keyword evidence="4 5" id="KW-0804">Transcription</keyword>
<keyword evidence="2 5" id="KW-0805">Transcription regulation</keyword>
<dbReference type="GO" id="GO:0045892">
    <property type="term" value="P:negative regulation of DNA-templated transcription"/>
    <property type="evidence" value="ECO:0007669"/>
    <property type="project" value="UniProtKB-UniRule"/>
</dbReference>
<protein>
    <recommendedName>
        <fullName evidence="5">Heat-inducible transcription repressor HrcA</fullName>
    </recommendedName>
</protein>
<evidence type="ECO:0000256" key="5">
    <source>
        <dbReference type="HAMAP-Rule" id="MF_00081"/>
    </source>
</evidence>
<reference evidence="7 8" key="1">
    <citation type="journal article" date="2015" name="Nature">
        <title>rRNA introns, odd ribosomes, and small enigmatic genomes across a large radiation of phyla.</title>
        <authorList>
            <person name="Brown C.T."/>
            <person name="Hug L.A."/>
            <person name="Thomas B.C."/>
            <person name="Sharon I."/>
            <person name="Castelle C.J."/>
            <person name="Singh A."/>
            <person name="Wilkins M.J."/>
            <person name="Williams K.H."/>
            <person name="Banfield J.F."/>
        </authorList>
    </citation>
    <scope>NUCLEOTIDE SEQUENCE [LARGE SCALE GENOMIC DNA]</scope>
</reference>